<gene>
    <name evidence="2" type="ORF">L207DRAFT_520434</name>
</gene>
<dbReference type="SUPFAM" id="SSF56112">
    <property type="entry name" value="Protein kinase-like (PK-like)"/>
    <property type="match status" value="1"/>
</dbReference>
<dbReference type="STRING" id="1149755.A0A2J6QUU3"/>
<dbReference type="EMBL" id="KZ613969">
    <property type="protein sequence ID" value="PMD30035.1"/>
    <property type="molecule type" value="Genomic_DNA"/>
</dbReference>
<evidence type="ECO:0000259" key="1">
    <source>
        <dbReference type="Pfam" id="PF01636"/>
    </source>
</evidence>
<dbReference type="PANTHER" id="PTHR21310">
    <property type="entry name" value="AMINOGLYCOSIDE PHOSPHOTRANSFERASE-RELATED-RELATED"/>
    <property type="match status" value="1"/>
</dbReference>
<protein>
    <recommendedName>
        <fullName evidence="1">Aminoglycoside phosphotransferase domain-containing protein</fullName>
    </recommendedName>
</protein>
<feature type="domain" description="Aminoglycoside phosphotransferase" evidence="1">
    <location>
        <begin position="68"/>
        <end position="223"/>
    </location>
</feature>
<evidence type="ECO:0000313" key="3">
    <source>
        <dbReference type="Proteomes" id="UP000235786"/>
    </source>
</evidence>
<name>A0A2J6QUU3_HYAVF</name>
<evidence type="ECO:0000313" key="2">
    <source>
        <dbReference type="EMBL" id="PMD30035.1"/>
    </source>
</evidence>
<dbReference type="AlphaFoldDB" id="A0A2J6QUU3"/>
<organism evidence="2 3">
    <name type="scientific">Hyaloscypha variabilis (strain UAMH 11265 / GT02V1 / F)</name>
    <name type="common">Meliniomyces variabilis</name>
    <dbReference type="NCBI Taxonomy" id="1149755"/>
    <lineage>
        <taxon>Eukaryota</taxon>
        <taxon>Fungi</taxon>
        <taxon>Dikarya</taxon>
        <taxon>Ascomycota</taxon>
        <taxon>Pezizomycotina</taxon>
        <taxon>Leotiomycetes</taxon>
        <taxon>Helotiales</taxon>
        <taxon>Hyaloscyphaceae</taxon>
        <taxon>Hyaloscypha</taxon>
        <taxon>Hyaloscypha variabilis</taxon>
    </lineage>
</organism>
<keyword evidence="3" id="KW-1185">Reference proteome</keyword>
<accession>A0A2J6QUU3</accession>
<dbReference type="Gene3D" id="1.10.510.10">
    <property type="entry name" value="Transferase(Phosphotransferase) domain 1"/>
    <property type="match status" value="1"/>
</dbReference>
<dbReference type="InterPro" id="IPR011009">
    <property type="entry name" value="Kinase-like_dom_sf"/>
</dbReference>
<dbReference type="InterPro" id="IPR051678">
    <property type="entry name" value="AGP_Transferase"/>
</dbReference>
<reference evidence="2 3" key="1">
    <citation type="submission" date="2016-04" db="EMBL/GenBank/DDBJ databases">
        <title>A degradative enzymes factory behind the ericoid mycorrhizal symbiosis.</title>
        <authorList>
            <consortium name="DOE Joint Genome Institute"/>
            <person name="Martino E."/>
            <person name="Morin E."/>
            <person name="Grelet G."/>
            <person name="Kuo A."/>
            <person name="Kohler A."/>
            <person name="Daghino S."/>
            <person name="Barry K."/>
            <person name="Choi C."/>
            <person name="Cichocki N."/>
            <person name="Clum A."/>
            <person name="Copeland A."/>
            <person name="Hainaut M."/>
            <person name="Haridas S."/>
            <person name="Labutti K."/>
            <person name="Lindquist E."/>
            <person name="Lipzen A."/>
            <person name="Khouja H.-R."/>
            <person name="Murat C."/>
            <person name="Ohm R."/>
            <person name="Olson A."/>
            <person name="Spatafora J."/>
            <person name="Veneault-Fourrey C."/>
            <person name="Henrissat B."/>
            <person name="Grigoriev I."/>
            <person name="Martin F."/>
            <person name="Perotto S."/>
        </authorList>
    </citation>
    <scope>NUCLEOTIDE SEQUENCE [LARGE SCALE GENOMIC DNA]</scope>
    <source>
        <strain evidence="2 3">F</strain>
    </source>
</reference>
<dbReference type="Proteomes" id="UP000235786">
    <property type="component" value="Unassembled WGS sequence"/>
</dbReference>
<dbReference type="PANTHER" id="PTHR21310:SF39">
    <property type="entry name" value="AMINOGLYCOSIDE PHOSPHOTRANSFERASE DOMAIN-CONTAINING PROTEIN"/>
    <property type="match status" value="1"/>
</dbReference>
<dbReference type="Pfam" id="PF01636">
    <property type="entry name" value="APH"/>
    <property type="match status" value="1"/>
</dbReference>
<dbReference type="OrthoDB" id="3250044at2759"/>
<proteinExistence type="predicted"/>
<sequence length="276" mass="31297">MPTQLPTDDEIIAFCERQRALGEYSHTLAYPSRNAAIALIKYGGRPFGMMAEMLNQDFAFNALEGMPQQRRAGIHVPKIYRVIEEGADGVYIVMEYVNGKTLKELLEEGVSHDQLQEYYNQIAKAIELFLSIKVPDGVTPGPVGGGIIKHPLFKDTIASIEYNSVDELQQHVNNVANLPATNNLKIDFRKEDLCFCFSDLYEGNFIFTDERELYVIDFHHAGFLPTSFMTYAFDQPRPVCGAIRDKFVLPEENLTAMRVAGYNFMIRWRKAGLPLN</sequence>
<dbReference type="Gene3D" id="3.90.1200.10">
    <property type="match status" value="1"/>
</dbReference>
<dbReference type="InterPro" id="IPR002575">
    <property type="entry name" value="Aminoglycoside_PTrfase"/>
</dbReference>